<feature type="compositionally biased region" description="Pro residues" evidence="1">
    <location>
        <begin position="1"/>
        <end position="24"/>
    </location>
</feature>
<accession>A0ABW4W456</accession>
<name>A0ABW4W456_9BACI</name>
<keyword evidence="3" id="KW-1185">Reference proteome</keyword>
<organism evidence="2 3">
    <name type="scientific">Ornithinibacillus salinisoli</name>
    <dbReference type="NCBI Taxonomy" id="1848459"/>
    <lineage>
        <taxon>Bacteria</taxon>
        <taxon>Bacillati</taxon>
        <taxon>Bacillota</taxon>
        <taxon>Bacilli</taxon>
        <taxon>Bacillales</taxon>
        <taxon>Bacillaceae</taxon>
        <taxon>Ornithinibacillus</taxon>
    </lineage>
</organism>
<proteinExistence type="predicted"/>
<dbReference type="InterPro" id="IPR025555">
    <property type="entry name" value="YppG"/>
</dbReference>
<feature type="region of interest" description="Disordered" evidence="1">
    <location>
        <begin position="1"/>
        <end position="29"/>
    </location>
</feature>
<evidence type="ECO:0000313" key="3">
    <source>
        <dbReference type="Proteomes" id="UP001597383"/>
    </source>
</evidence>
<sequence>MFPGRPGRPMPPYRPMPPRRPPFPGQQQTRPHLLSMFQDTNGNFDFEKITTTAKQINSIYGQVSPMISQFFKR</sequence>
<gene>
    <name evidence="2" type="ORF">ACFSJF_19735</name>
</gene>
<comment type="caution">
    <text evidence="2">The sequence shown here is derived from an EMBL/GenBank/DDBJ whole genome shotgun (WGS) entry which is preliminary data.</text>
</comment>
<evidence type="ECO:0000256" key="1">
    <source>
        <dbReference type="SAM" id="MobiDB-lite"/>
    </source>
</evidence>
<evidence type="ECO:0000313" key="2">
    <source>
        <dbReference type="EMBL" id="MFD2046503.1"/>
    </source>
</evidence>
<dbReference type="EMBL" id="JBHUHQ010000039">
    <property type="protein sequence ID" value="MFD2046503.1"/>
    <property type="molecule type" value="Genomic_DNA"/>
</dbReference>
<dbReference type="Proteomes" id="UP001597383">
    <property type="component" value="Unassembled WGS sequence"/>
</dbReference>
<reference evidence="3" key="1">
    <citation type="journal article" date="2019" name="Int. J. Syst. Evol. Microbiol.">
        <title>The Global Catalogue of Microorganisms (GCM) 10K type strain sequencing project: providing services to taxonomists for standard genome sequencing and annotation.</title>
        <authorList>
            <consortium name="The Broad Institute Genomics Platform"/>
            <consortium name="The Broad Institute Genome Sequencing Center for Infectious Disease"/>
            <person name="Wu L."/>
            <person name="Ma J."/>
        </authorList>
    </citation>
    <scope>NUCLEOTIDE SEQUENCE [LARGE SCALE GENOMIC DNA]</scope>
    <source>
        <strain evidence="3">R28</strain>
    </source>
</reference>
<dbReference type="RefSeq" id="WP_377558479.1">
    <property type="nucleotide sequence ID" value="NZ_JBHUHQ010000039.1"/>
</dbReference>
<dbReference type="Pfam" id="PF14179">
    <property type="entry name" value="YppG"/>
    <property type="match status" value="1"/>
</dbReference>
<protein>
    <submittedName>
        <fullName evidence="2">YppG family protein</fullName>
    </submittedName>
</protein>